<organism evidence="3">
    <name type="scientific">Oryza barthii</name>
    <dbReference type="NCBI Taxonomy" id="65489"/>
    <lineage>
        <taxon>Eukaryota</taxon>
        <taxon>Viridiplantae</taxon>
        <taxon>Streptophyta</taxon>
        <taxon>Embryophyta</taxon>
        <taxon>Tracheophyta</taxon>
        <taxon>Spermatophyta</taxon>
        <taxon>Magnoliopsida</taxon>
        <taxon>Liliopsida</taxon>
        <taxon>Poales</taxon>
        <taxon>Poaceae</taxon>
        <taxon>BOP clade</taxon>
        <taxon>Oryzoideae</taxon>
        <taxon>Oryzeae</taxon>
        <taxon>Oryzinae</taxon>
        <taxon>Oryza</taxon>
    </lineage>
</organism>
<dbReference type="InterPro" id="IPR012946">
    <property type="entry name" value="X8"/>
</dbReference>
<accession>A0A0D3EIV3</accession>
<reference evidence="3" key="2">
    <citation type="submission" date="2015-03" db="UniProtKB">
        <authorList>
            <consortium name="EnsemblPlants"/>
        </authorList>
    </citation>
    <scope>IDENTIFICATION</scope>
</reference>
<keyword evidence="4" id="KW-1185">Reference proteome</keyword>
<dbReference type="AlphaFoldDB" id="A0A0D3EIV3"/>
<dbReference type="Proteomes" id="UP000026960">
    <property type="component" value="Chromosome 1"/>
</dbReference>
<dbReference type="SMART" id="SM00768">
    <property type="entry name" value="X8"/>
    <property type="match status" value="1"/>
</dbReference>
<evidence type="ECO:0000313" key="4">
    <source>
        <dbReference type="Proteomes" id="UP000026960"/>
    </source>
</evidence>
<dbReference type="PaxDb" id="65489-OBART01G00970.1"/>
<dbReference type="HOGENOM" id="CLU_1117156_0_0_1"/>
<keyword evidence="1" id="KW-0732">Signal</keyword>
<evidence type="ECO:0000256" key="1">
    <source>
        <dbReference type="ARBA" id="ARBA00022729"/>
    </source>
</evidence>
<reference evidence="3" key="1">
    <citation type="journal article" date="2009" name="Rice">
        <title>De Novo Next Generation Sequencing of Plant Genomes.</title>
        <authorList>
            <person name="Rounsley S."/>
            <person name="Marri P.R."/>
            <person name="Yu Y."/>
            <person name="He R."/>
            <person name="Sisneros N."/>
            <person name="Goicoechea J.L."/>
            <person name="Lee S.J."/>
            <person name="Angelova A."/>
            <person name="Kudrna D."/>
            <person name="Luo M."/>
            <person name="Affourtit J."/>
            <person name="Desany B."/>
            <person name="Knight J."/>
            <person name="Niazi F."/>
            <person name="Egholm M."/>
            <person name="Wing R.A."/>
        </authorList>
    </citation>
    <scope>NUCLEOTIDE SEQUENCE [LARGE SCALE GENOMIC DNA]</scope>
    <source>
        <strain evidence="3">cv. IRGC 105608</strain>
    </source>
</reference>
<feature type="domain" description="X8" evidence="2">
    <location>
        <begin position="64"/>
        <end position="156"/>
    </location>
</feature>
<sequence length="249" mass="27962">MASLFPTPSLANLKSPTLARSDGRPWTAKRSTAVEEATGSGVGRGLEQWLKYQRGKIHFEAMLVWGVLRVQARPGPAVMQNAIDYACWRGADCTQIMQSGACYQPSTIGGEGEILWHRREWTAHDGAERTARSGAEMLAAAAVRRSAAASSRKCSSFSLLLIEKGKWKGTEEINLDEHHQMRKTLEQQPPLRRKINKTGFTMVENRREIDKSLSIIKRRQNQVLGESCLSNTTWANYGKDRHEEKHESQ</sequence>
<proteinExistence type="predicted"/>
<protein>
    <recommendedName>
        <fullName evidence="2">X8 domain-containing protein</fullName>
    </recommendedName>
</protein>
<dbReference type="Gramene" id="OBART01G00970.1">
    <property type="protein sequence ID" value="OBART01G00970.1"/>
    <property type="gene ID" value="OBART01G00970"/>
</dbReference>
<name>A0A0D3EIV3_9ORYZ</name>
<evidence type="ECO:0000313" key="3">
    <source>
        <dbReference type="EnsemblPlants" id="OBART01G00970.1"/>
    </source>
</evidence>
<dbReference type="EnsemblPlants" id="OBART01G00970.1">
    <property type="protein sequence ID" value="OBART01G00970.1"/>
    <property type="gene ID" value="OBART01G00970"/>
</dbReference>
<evidence type="ECO:0000259" key="2">
    <source>
        <dbReference type="SMART" id="SM00768"/>
    </source>
</evidence>